<dbReference type="InterPro" id="IPR023158">
    <property type="entry name" value="YerB-like_sf"/>
</dbReference>
<protein>
    <recommendedName>
        <fullName evidence="6">DUF3048 domain-containing protein</fullName>
    </recommendedName>
</protein>
<reference evidence="4" key="1">
    <citation type="submission" date="2017-05" db="EMBL/GenBank/DDBJ databases">
        <authorList>
            <person name="Varghese N."/>
            <person name="Submissions S."/>
        </authorList>
    </citation>
    <scope>NUCLEOTIDE SEQUENCE</scope>
    <source>
        <strain evidence="4">Su22</strain>
    </source>
</reference>
<evidence type="ECO:0000256" key="1">
    <source>
        <dbReference type="SAM" id="SignalP"/>
    </source>
</evidence>
<comment type="caution">
    <text evidence="4">The sequence shown here is derived from an EMBL/GenBank/DDBJ whole genome shotgun (WGS) entry which is preliminary data.</text>
</comment>
<feature type="chain" id="PRO_5041391190" description="DUF3048 domain-containing protein" evidence="1">
    <location>
        <begin position="21"/>
        <end position="372"/>
    </location>
</feature>
<feature type="signal peptide" evidence="1">
    <location>
        <begin position="1"/>
        <end position="20"/>
    </location>
</feature>
<dbReference type="Gene3D" id="3.50.90.10">
    <property type="entry name" value="YerB-like"/>
    <property type="match status" value="1"/>
</dbReference>
<dbReference type="InterPro" id="IPR021416">
    <property type="entry name" value="DUF3048_N"/>
</dbReference>
<dbReference type="Pfam" id="PF11258">
    <property type="entry name" value="DUF3048"/>
    <property type="match status" value="1"/>
</dbReference>
<proteinExistence type="predicted"/>
<dbReference type="SUPFAM" id="SSF159774">
    <property type="entry name" value="YerB-like"/>
    <property type="match status" value="1"/>
</dbReference>
<feature type="domain" description="DUF3048" evidence="2">
    <location>
        <begin position="61"/>
        <end position="209"/>
    </location>
</feature>
<organism evidence="4 5">
    <name type="scientific">Anoxynatronum buryatiense</name>
    <dbReference type="NCBI Taxonomy" id="489973"/>
    <lineage>
        <taxon>Bacteria</taxon>
        <taxon>Bacillati</taxon>
        <taxon>Bacillota</taxon>
        <taxon>Clostridia</taxon>
        <taxon>Eubacteriales</taxon>
        <taxon>Clostridiaceae</taxon>
        <taxon>Anoxynatronum</taxon>
    </lineage>
</organism>
<dbReference type="EMBL" id="FXUF01000001">
    <property type="protein sequence ID" value="SMP39463.1"/>
    <property type="molecule type" value="Genomic_DNA"/>
</dbReference>
<dbReference type="AlphaFoldDB" id="A0AA45WTJ2"/>
<dbReference type="RefSeq" id="WP_283407587.1">
    <property type="nucleotide sequence ID" value="NZ_FXUF01000001.1"/>
</dbReference>
<evidence type="ECO:0000259" key="3">
    <source>
        <dbReference type="Pfam" id="PF17479"/>
    </source>
</evidence>
<dbReference type="PROSITE" id="PS51257">
    <property type="entry name" value="PROKAR_LIPOPROTEIN"/>
    <property type="match status" value="1"/>
</dbReference>
<name>A0AA45WTJ2_9CLOT</name>
<evidence type="ECO:0000259" key="2">
    <source>
        <dbReference type="Pfam" id="PF11258"/>
    </source>
</evidence>
<keyword evidence="5" id="KW-1185">Reference proteome</keyword>
<evidence type="ECO:0008006" key="6">
    <source>
        <dbReference type="Google" id="ProtNLM"/>
    </source>
</evidence>
<dbReference type="Proteomes" id="UP001158066">
    <property type="component" value="Unassembled WGS sequence"/>
</dbReference>
<gene>
    <name evidence="4" type="ORF">SAMN06296020_101228</name>
</gene>
<evidence type="ECO:0000313" key="5">
    <source>
        <dbReference type="Proteomes" id="UP001158066"/>
    </source>
</evidence>
<evidence type="ECO:0000313" key="4">
    <source>
        <dbReference type="EMBL" id="SMP39463.1"/>
    </source>
</evidence>
<feature type="domain" description="DUF3048" evidence="3">
    <location>
        <begin position="237"/>
        <end position="351"/>
    </location>
</feature>
<accession>A0AA45WTJ2</accession>
<keyword evidence="1" id="KW-0732">Signal</keyword>
<dbReference type="Pfam" id="PF17479">
    <property type="entry name" value="DUF3048_C"/>
    <property type="match status" value="1"/>
</dbReference>
<dbReference type="InterPro" id="IPR035328">
    <property type="entry name" value="DUF3048_C"/>
</dbReference>
<sequence length="372" mass="41796">MKNRVKWLILLLLMVSLWSAGCGSSAPQEDPAELEESIVEEIMTEEPEPNPIPEGMAKSPLTGLWIPEEMASVRPVAMQINNIKVAYPQSGISQADIIYETLAEGNITRLLAVFHVYDAAKIGPIRSARHYYLDMAASHDALYMHYGGSPQAYEYISRMKAPNLDGLPKPDGVLSWRDPERRAIPRMLEHSVYTSHELIDEAWEKAGYRREVADDFESGLLFRSEPKAPLGQRADYVTIPFSNAYISTFDYEPETREYIKYQSGEPHLDEMTGEPLRFTNLIVQRTNIFVIPGDDAGRREISIIGSGKGHYISEGRTVAIEWSKAGYNQPTVYVEAKTGLPLTMNPGKTYIAIFPERQEITLVKPVEATETP</sequence>